<dbReference type="AlphaFoldDB" id="A4ILD3"/>
<gene>
    <name evidence="1" type="ordered locus">GTNG_0757</name>
</gene>
<dbReference type="Proteomes" id="UP000001578">
    <property type="component" value="Chromosome"/>
</dbReference>
<name>A4ILD3_GEOTN</name>
<dbReference type="eggNOG" id="ENOG5034A8U">
    <property type="taxonomic scope" value="Bacteria"/>
</dbReference>
<accession>A4ILD3</accession>
<protein>
    <submittedName>
        <fullName evidence="1">Uncharacterized protein</fullName>
    </submittedName>
</protein>
<dbReference type="EMBL" id="CP000557">
    <property type="protein sequence ID" value="ABO66137.1"/>
    <property type="molecule type" value="Genomic_DNA"/>
</dbReference>
<dbReference type="HOGENOM" id="CLU_1072668_0_0_9"/>
<evidence type="ECO:0000313" key="2">
    <source>
        <dbReference type="Proteomes" id="UP000001578"/>
    </source>
</evidence>
<sequence length="259" mass="29781">MEPVKIATKNLEAIRDFTESIKAPNITKELDLGQGLKAFGELNERLPLISEAFVKKGIIKNHEALDATLKKSVNIINLPFMTQLKMIDAVISMRKILAENVEILKSVSIPHMPLYRNILNSIDEDFYKQIQTVMEDEPFDVQEEDSDAMEDDLGEEESVNIARPSFFDAAIKINVYMTITDNHINSNTNVSEEEKKLWNKVIKPVLMFLYTIFITWAMGDTSITEMQIVKQFEKIVEVIEDYQYPIETTDIEIKTKEEL</sequence>
<reference evidence="1 2" key="1">
    <citation type="journal article" date="2007" name="Proc. Natl. Acad. Sci. U.S.A.">
        <title>Genome and proteome of long-chain alkane degrading Geobacillus thermodenitrificans NG80-2 isolated from a deep-subsurface oil reservoir.</title>
        <authorList>
            <person name="Feng L."/>
            <person name="Wang W."/>
            <person name="Cheng J."/>
            <person name="Ren Y."/>
            <person name="Zhao G."/>
            <person name="Gao C."/>
            <person name="Tang Y."/>
            <person name="Liu X."/>
            <person name="Han W."/>
            <person name="Peng X."/>
            <person name="Liu R."/>
            <person name="Wang L."/>
        </authorList>
    </citation>
    <scope>NUCLEOTIDE SEQUENCE [LARGE SCALE GENOMIC DNA]</scope>
    <source>
        <strain evidence="1 2">NG80-2</strain>
    </source>
</reference>
<evidence type="ECO:0000313" key="1">
    <source>
        <dbReference type="EMBL" id="ABO66137.1"/>
    </source>
</evidence>
<proteinExistence type="predicted"/>
<dbReference type="KEGG" id="gtn:GTNG_0757"/>
<organism evidence="1 2">
    <name type="scientific">Geobacillus thermodenitrificans (strain NG80-2)</name>
    <dbReference type="NCBI Taxonomy" id="420246"/>
    <lineage>
        <taxon>Bacteria</taxon>
        <taxon>Bacillati</taxon>
        <taxon>Bacillota</taxon>
        <taxon>Bacilli</taxon>
        <taxon>Bacillales</taxon>
        <taxon>Anoxybacillaceae</taxon>
        <taxon>Geobacillus</taxon>
    </lineage>
</organism>